<feature type="region of interest" description="Disordered" evidence="1">
    <location>
        <begin position="29"/>
        <end position="54"/>
    </location>
</feature>
<reference evidence="3" key="1">
    <citation type="submission" date="2020-11" db="EMBL/GenBank/DDBJ databases">
        <authorList>
            <consortium name="DOE Joint Genome Institute"/>
            <person name="Ahrendt S."/>
            <person name="Riley R."/>
            <person name="Andreopoulos W."/>
            <person name="Labutti K."/>
            <person name="Pangilinan J."/>
            <person name="Ruiz-Duenas F.J."/>
            <person name="Barrasa J.M."/>
            <person name="Sanchez-Garcia M."/>
            <person name="Camarero S."/>
            <person name="Miyauchi S."/>
            <person name="Serrano A."/>
            <person name="Linde D."/>
            <person name="Babiker R."/>
            <person name="Drula E."/>
            <person name="Ayuso-Fernandez I."/>
            <person name="Pacheco R."/>
            <person name="Padilla G."/>
            <person name="Ferreira P."/>
            <person name="Barriuso J."/>
            <person name="Kellner H."/>
            <person name="Castanera R."/>
            <person name="Alfaro M."/>
            <person name="Ramirez L."/>
            <person name="Pisabarro A.G."/>
            <person name="Kuo A."/>
            <person name="Tritt A."/>
            <person name="Lipzen A."/>
            <person name="He G."/>
            <person name="Yan M."/>
            <person name="Ng V."/>
            <person name="Cullen D."/>
            <person name="Martin F."/>
            <person name="Rosso M.-N."/>
            <person name="Henrissat B."/>
            <person name="Hibbett D."/>
            <person name="Martinez A.T."/>
            <person name="Grigoriev I.V."/>
        </authorList>
    </citation>
    <scope>NUCLEOTIDE SEQUENCE</scope>
    <source>
        <strain evidence="3">CBS 247.69</strain>
    </source>
</reference>
<evidence type="ECO:0000256" key="1">
    <source>
        <dbReference type="SAM" id="MobiDB-lite"/>
    </source>
</evidence>
<evidence type="ECO:0000313" key="4">
    <source>
        <dbReference type="Proteomes" id="UP000807353"/>
    </source>
</evidence>
<dbReference type="AlphaFoldDB" id="A0A9P5YGV4"/>
<feature type="compositionally biased region" description="Low complexity" evidence="1">
    <location>
        <begin position="139"/>
        <end position="154"/>
    </location>
</feature>
<evidence type="ECO:0000256" key="2">
    <source>
        <dbReference type="SAM" id="Phobius"/>
    </source>
</evidence>
<dbReference type="Proteomes" id="UP000807353">
    <property type="component" value="Unassembled WGS sequence"/>
</dbReference>
<protein>
    <submittedName>
        <fullName evidence="3">Uncharacterized protein</fullName>
    </submittedName>
</protein>
<feature type="non-terminal residue" evidence="3">
    <location>
        <position position="1"/>
    </location>
</feature>
<feature type="transmembrane region" description="Helical" evidence="2">
    <location>
        <begin position="97"/>
        <end position="119"/>
    </location>
</feature>
<keyword evidence="2" id="KW-0472">Membrane</keyword>
<keyword evidence="4" id="KW-1185">Reference proteome</keyword>
<feature type="region of interest" description="Disordered" evidence="1">
    <location>
        <begin position="129"/>
        <end position="156"/>
    </location>
</feature>
<dbReference type="OrthoDB" id="3261666at2759"/>
<name>A0A9P5YGV4_9AGAR</name>
<keyword evidence="2" id="KW-0812">Transmembrane</keyword>
<evidence type="ECO:0000313" key="3">
    <source>
        <dbReference type="EMBL" id="KAF9468717.1"/>
    </source>
</evidence>
<comment type="caution">
    <text evidence="3">The sequence shown here is derived from an EMBL/GenBank/DDBJ whole genome shotgun (WGS) entry which is preliminary data.</text>
</comment>
<feature type="non-terminal residue" evidence="3">
    <location>
        <position position="176"/>
    </location>
</feature>
<keyword evidence="2" id="KW-1133">Transmembrane helix</keyword>
<accession>A0A9P5YGV4</accession>
<proteinExistence type="predicted"/>
<sequence>PSEPHPLQPPITPITPIFARPAKTTAIKFSETTRDPSKPIMRGNSEETLLPSRGEKGDDFWRRFSMVAKEENKKPHAQKQSVWLRETQNGTTRLSRWVWVIAIVIVLCIGGAIGLGWYFSHNAPDHQQPTAFGGSANETAAPAPASTKAAPSSTVMHVTPTHTVARRAVEARVTPV</sequence>
<gene>
    <name evidence="3" type="ORF">BDZ94DRAFT_1145819</name>
</gene>
<organism evidence="3 4">
    <name type="scientific">Collybia nuda</name>
    <dbReference type="NCBI Taxonomy" id="64659"/>
    <lineage>
        <taxon>Eukaryota</taxon>
        <taxon>Fungi</taxon>
        <taxon>Dikarya</taxon>
        <taxon>Basidiomycota</taxon>
        <taxon>Agaricomycotina</taxon>
        <taxon>Agaricomycetes</taxon>
        <taxon>Agaricomycetidae</taxon>
        <taxon>Agaricales</taxon>
        <taxon>Tricholomatineae</taxon>
        <taxon>Clitocybaceae</taxon>
        <taxon>Collybia</taxon>
    </lineage>
</organism>
<dbReference type="EMBL" id="MU150232">
    <property type="protein sequence ID" value="KAF9468717.1"/>
    <property type="molecule type" value="Genomic_DNA"/>
</dbReference>